<dbReference type="HOGENOM" id="CLU_826210_0_0_6"/>
<evidence type="ECO:0000259" key="1">
    <source>
        <dbReference type="Pfam" id="PF18731"/>
    </source>
</evidence>
<protein>
    <recommendedName>
        <fullName evidence="1">Swt1-like HEPN domain-containing protein</fullName>
    </recommendedName>
</protein>
<dbReference type="STRING" id="40754.THII_0508"/>
<proteinExistence type="predicted"/>
<accession>A0A090AIZ0</accession>
<name>A0A090AIZ0_9GAMM</name>
<dbReference type="InterPro" id="IPR041650">
    <property type="entry name" value="HEPN_Swt1"/>
</dbReference>
<dbReference type="AlphaFoldDB" id="A0A090AIZ0"/>
<sequence>MEFSIHDLCEVASLGLSQQSAYPDENKKIKIKKLSLLNNSVIQCQFYPYAEESIDIKNEIAFIMDFLASFFRAEFRLKNIQNFAVQAYSEEDVEIMYALSSLQAADWISEGRAIEWLRNTLFQENTVDHRMMIAKRQISWLENSLREVIAKICTQNFGNNWWNNCVDSALNKKLPKNVSHQNLTIREWLNNTYIVDLKNIIIKQWDKFKSIFPINKIDFETILETLNIIRRDEAHNREITDDKIKQLDEIYHKIMGNIGTAYPELVPQYLVENWRSGVTNIIEEYKQNQIIINKGESLPNAIMQTQIMVRRLKDIELKLQSIIVPPLKQQLHYAIP</sequence>
<reference evidence="2 3" key="1">
    <citation type="journal article" date="2014" name="ISME J.">
        <title>Ecophysiology of Thioploca ingrica as revealed by the complete genome sequence supplemented with proteomic evidence.</title>
        <authorList>
            <person name="Kojima H."/>
            <person name="Ogura Y."/>
            <person name="Yamamoto N."/>
            <person name="Togashi T."/>
            <person name="Mori H."/>
            <person name="Watanabe T."/>
            <person name="Nemoto F."/>
            <person name="Kurokawa K."/>
            <person name="Hayashi T."/>
            <person name="Fukui M."/>
        </authorList>
    </citation>
    <scope>NUCLEOTIDE SEQUENCE [LARGE SCALE GENOMIC DNA]</scope>
</reference>
<evidence type="ECO:0000313" key="2">
    <source>
        <dbReference type="EMBL" id="BAP54805.1"/>
    </source>
</evidence>
<keyword evidence="3" id="KW-1185">Reference proteome</keyword>
<dbReference type="KEGG" id="tig:THII_0508"/>
<dbReference type="OrthoDB" id="1237440at2"/>
<dbReference type="EMBL" id="AP014633">
    <property type="protein sequence ID" value="BAP54805.1"/>
    <property type="molecule type" value="Genomic_DNA"/>
</dbReference>
<gene>
    <name evidence="2" type="ORF">THII_0508</name>
</gene>
<dbReference type="Pfam" id="PF18731">
    <property type="entry name" value="HEPN_Swt1"/>
    <property type="match status" value="1"/>
</dbReference>
<feature type="domain" description="Swt1-like HEPN" evidence="1">
    <location>
        <begin position="138"/>
        <end position="247"/>
    </location>
</feature>
<organism evidence="2 3">
    <name type="scientific">Thioploca ingrica</name>
    <dbReference type="NCBI Taxonomy" id="40754"/>
    <lineage>
        <taxon>Bacteria</taxon>
        <taxon>Pseudomonadati</taxon>
        <taxon>Pseudomonadota</taxon>
        <taxon>Gammaproteobacteria</taxon>
        <taxon>Thiotrichales</taxon>
        <taxon>Thiotrichaceae</taxon>
        <taxon>Thioploca</taxon>
    </lineage>
</organism>
<dbReference type="Proteomes" id="UP000031623">
    <property type="component" value="Chromosome"/>
</dbReference>
<evidence type="ECO:0000313" key="3">
    <source>
        <dbReference type="Proteomes" id="UP000031623"/>
    </source>
</evidence>